<dbReference type="RefSeq" id="WP_010331441.1">
    <property type="nucleotide sequence ID" value="NZ_CP026362.1"/>
</dbReference>
<organism evidence="1 2">
    <name type="scientific">Bacillus vallismortis</name>
    <dbReference type="NCBI Taxonomy" id="72361"/>
    <lineage>
        <taxon>Bacteria</taxon>
        <taxon>Bacillati</taxon>
        <taxon>Bacillota</taxon>
        <taxon>Bacilli</taxon>
        <taxon>Bacillales</taxon>
        <taxon>Bacillaceae</taxon>
        <taxon>Bacillus</taxon>
    </lineage>
</organism>
<accession>A0AAP3CIV8</accession>
<protein>
    <submittedName>
        <fullName evidence="1">Uncharacterized protein</fullName>
    </submittedName>
</protein>
<dbReference type="AlphaFoldDB" id="A0AAP3CIV8"/>
<evidence type="ECO:0000313" key="1">
    <source>
        <dbReference type="EMBL" id="MCY8316320.1"/>
    </source>
</evidence>
<evidence type="ECO:0000313" key="2">
    <source>
        <dbReference type="Proteomes" id="UP001067121"/>
    </source>
</evidence>
<gene>
    <name evidence="1" type="ORF">MOC71_06095</name>
</gene>
<proteinExistence type="predicted"/>
<reference evidence="1" key="1">
    <citation type="submission" date="2022-02" db="EMBL/GenBank/DDBJ databases">
        <title>Crop Bioprotection Bacillus Genome Sequencing.</title>
        <authorList>
            <person name="Dunlap C."/>
        </authorList>
    </citation>
    <scope>NUCLEOTIDE SEQUENCE</scope>
    <source>
        <strain evidence="1">98-1</strain>
    </source>
</reference>
<sequence length="129" mass="15169">MKYNYKFDQVRFKNGSKSLVIILPERIQLVAEFLMSDVQGDPTFEYEVIDKVLNGTSEYEELNGNVCGLEIKKDKTFIYDNLAEYAAEDEDDPEAYIKSRTCEIETRELRQLIEIWVNALKEFREKNPQ</sequence>
<dbReference type="Proteomes" id="UP001067121">
    <property type="component" value="Unassembled WGS sequence"/>
</dbReference>
<name>A0AAP3CIV8_BACVA</name>
<dbReference type="EMBL" id="JALAOH010000012">
    <property type="protein sequence ID" value="MCY8316320.1"/>
    <property type="molecule type" value="Genomic_DNA"/>
</dbReference>
<comment type="caution">
    <text evidence="1">The sequence shown here is derived from an EMBL/GenBank/DDBJ whole genome shotgun (WGS) entry which is preliminary data.</text>
</comment>